<name>A0A423U6T5_PENVA</name>
<dbReference type="EMBL" id="QCYY01000547">
    <property type="protein sequence ID" value="ROT84409.1"/>
    <property type="molecule type" value="Genomic_DNA"/>
</dbReference>
<feature type="region of interest" description="Disordered" evidence="1">
    <location>
        <begin position="172"/>
        <end position="220"/>
    </location>
</feature>
<evidence type="ECO:0000256" key="1">
    <source>
        <dbReference type="SAM" id="MobiDB-lite"/>
    </source>
</evidence>
<organism evidence="2 3">
    <name type="scientific">Penaeus vannamei</name>
    <name type="common">Whiteleg shrimp</name>
    <name type="synonym">Litopenaeus vannamei</name>
    <dbReference type="NCBI Taxonomy" id="6689"/>
    <lineage>
        <taxon>Eukaryota</taxon>
        <taxon>Metazoa</taxon>
        <taxon>Ecdysozoa</taxon>
        <taxon>Arthropoda</taxon>
        <taxon>Crustacea</taxon>
        <taxon>Multicrustacea</taxon>
        <taxon>Malacostraca</taxon>
        <taxon>Eumalacostraca</taxon>
        <taxon>Eucarida</taxon>
        <taxon>Decapoda</taxon>
        <taxon>Dendrobranchiata</taxon>
        <taxon>Penaeoidea</taxon>
        <taxon>Penaeidae</taxon>
        <taxon>Penaeus</taxon>
    </lineage>
</organism>
<gene>
    <name evidence="2" type="ORF">C7M84_022405</name>
</gene>
<evidence type="ECO:0000313" key="2">
    <source>
        <dbReference type="EMBL" id="ROT84409.1"/>
    </source>
</evidence>
<reference evidence="2 3" key="1">
    <citation type="submission" date="2018-04" db="EMBL/GenBank/DDBJ databases">
        <authorList>
            <person name="Zhang X."/>
            <person name="Yuan J."/>
            <person name="Li F."/>
            <person name="Xiang J."/>
        </authorList>
    </citation>
    <scope>NUCLEOTIDE SEQUENCE [LARGE SCALE GENOMIC DNA]</scope>
    <source>
        <tissue evidence="2">Muscle</tissue>
    </source>
</reference>
<accession>A0A423U6T5</accession>
<evidence type="ECO:0000313" key="3">
    <source>
        <dbReference type="Proteomes" id="UP000283509"/>
    </source>
</evidence>
<dbReference type="Proteomes" id="UP000283509">
    <property type="component" value="Unassembled WGS sequence"/>
</dbReference>
<keyword evidence="3" id="KW-1185">Reference proteome</keyword>
<sequence>MAQRSLGSSSGPGQGRAREEIRAGTPQSTSSTARQADLWARLGNAGCGKGSGGWGELKGPLEARYSAIRVNRTGDRERRAARLDGSQGRALAAEVPCEAPVDGRVAPIPMRAGARPCGAIRQEAPSTSGASYITHGGFNKTGSYDATFPSPRRGCNRFLVPASASRETPECFALSRQRPHPPRVTLSRSAPPHPEPPSRRTPCAAKGTSPPSAARRPDRGVSGAVMVSLARSAFHPRLSKLCNLNFRRGHSAVKDSGPDARLVARPRPARYSVADKNRHGLHGTTSEETNRRRRSIAIRCQSQGFGSSRVITKYIKWAEPRRGHNNCLAVYCWPPASDLCHQLPPVLHHHLQQRGSGQHKTEKMTRQRENLAITCPAVRRPR</sequence>
<feature type="compositionally biased region" description="Polar residues" evidence="1">
    <location>
        <begin position="1"/>
        <end position="11"/>
    </location>
</feature>
<comment type="caution">
    <text evidence="2">The sequence shown here is derived from an EMBL/GenBank/DDBJ whole genome shotgun (WGS) entry which is preliminary data.</text>
</comment>
<reference evidence="2 3" key="2">
    <citation type="submission" date="2019-01" db="EMBL/GenBank/DDBJ databases">
        <title>The decoding of complex shrimp genome reveals the adaptation for benthos swimmer, frequently molting mechanism and breeding impact on genome.</title>
        <authorList>
            <person name="Sun Y."/>
            <person name="Gao Y."/>
            <person name="Yu Y."/>
        </authorList>
    </citation>
    <scope>NUCLEOTIDE SEQUENCE [LARGE SCALE GENOMIC DNA]</scope>
    <source>
        <tissue evidence="2">Muscle</tissue>
    </source>
</reference>
<feature type="region of interest" description="Disordered" evidence="1">
    <location>
        <begin position="1"/>
        <end position="36"/>
    </location>
</feature>
<feature type="compositionally biased region" description="Polar residues" evidence="1">
    <location>
        <begin position="25"/>
        <end position="34"/>
    </location>
</feature>
<proteinExistence type="predicted"/>
<dbReference type="AlphaFoldDB" id="A0A423U6T5"/>
<protein>
    <submittedName>
        <fullName evidence="2">Uncharacterized protein</fullName>
    </submittedName>
</protein>